<dbReference type="EMBL" id="VTPC01090901">
    <property type="protein sequence ID" value="KAF2880835.1"/>
    <property type="molecule type" value="Genomic_DNA"/>
</dbReference>
<comment type="caution">
    <text evidence="3">The sequence shown here is derived from an EMBL/GenBank/DDBJ whole genome shotgun (WGS) entry which is preliminary data.</text>
</comment>
<comment type="subcellular location">
    <subcellularLocation>
        <location evidence="1">Nucleus</location>
    </subcellularLocation>
</comment>
<gene>
    <name evidence="3" type="ORF">ILUMI_25339</name>
</gene>
<feature type="region of interest" description="Disordered" evidence="2">
    <location>
        <begin position="152"/>
        <end position="191"/>
    </location>
</feature>
<accession>A0A8K0C4W7</accession>
<sequence>MWTEKQLKEAMQAIKDGMSARTTAKEFRIPRRALRNHIEPSNHILAEKKSNNLLVMLDLDIMDKPHLIFNIDEKGYRLNLYKAQQVFARKGSKRVHLIGQEHAGNYDLGQQPTNVMGSFQATEIFLYDPNIIPDVAFAPSEITERYLSSTGFSARTSTPTNTKKTAQRFQQDDSSSLSSNQNSSLHDSSSSFETNAFSSFKDILITPEIELTKTDTVRKNSFFKLPCPESD</sequence>
<evidence type="ECO:0000313" key="4">
    <source>
        <dbReference type="Proteomes" id="UP000801492"/>
    </source>
</evidence>
<name>A0A8K0C4W7_IGNLU</name>
<dbReference type="Gene3D" id="1.10.10.60">
    <property type="entry name" value="Homeodomain-like"/>
    <property type="match status" value="1"/>
</dbReference>
<reference evidence="3" key="1">
    <citation type="submission" date="2019-08" db="EMBL/GenBank/DDBJ databases">
        <title>The genome of the North American firefly Photinus pyralis.</title>
        <authorList>
            <consortium name="Photinus pyralis genome working group"/>
            <person name="Fallon T.R."/>
            <person name="Sander Lower S.E."/>
            <person name="Weng J.-K."/>
        </authorList>
    </citation>
    <scope>NUCLEOTIDE SEQUENCE</scope>
    <source>
        <strain evidence="3">TRF0915ILg1</strain>
        <tissue evidence="3">Whole body</tissue>
    </source>
</reference>
<evidence type="ECO:0008006" key="5">
    <source>
        <dbReference type="Google" id="ProtNLM"/>
    </source>
</evidence>
<dbReference type="Proteomes" id="UP000801492">
    <property type="component" value="Unassembled WGS sequence"/>
</dbReference>
<protein>
    <recommendedName>
        <fullName evidence="5">HTH psq-type domain-containing protein</fullName>
    </recommendedName>
</protein>
<dbReference type="GO" id="GO:0005634">
    <property type="term" value="C:nucleus"/>
    <property type="evidence" value="ECO:0007669"/>
    <property type="project" value="UniProtKB-SubCell"/>
</dbReference>
<evidence type="ECO:0000313" key="3">
    <source>
        <dbReference type="EMBL" id="KAF2880835.1"/>
    </source>
</evidence>
<dbReference type="AlphaFoldDB" id="A0A8K0C4W7"/>
<dbReference type="InterPro" id="IPR009057">
    <property type="entry name" value="Homeodomain-like_sf"/>
</dbReference>
<evidence type="ECO:0000256" key="1">
    <source>
        <dbReference type="ARBA" id="ARBA00004123"/>
    </source>
</evidence>
<evidence type="ECO:0000256" key="2">
    <source>
        <dbReference type="SAM" id="MobiDB-lite"/>
    </source>
</evidence>
<feature type="compositionally biased region" description="Low complexity" evidence="2">
    <location>
        <begin position="172"/>
        <end position="191"/>
    </location>
</feature>
<feature type="compositionally biased region" description="Polar residues" evidence="2">
    <location>
        <begin position="152"/>
        <end position="169"/>
    </location>
</feature>
<organism evidence="3 4">
    <name type="scientific">Ignelater luminosus</name>
    <name type="common">Cucubano</name>
    <name type="synonym">Pyrophorus luminosus</name>
    <dbReference type="NCBI Taxonomy" id="2038154"/>
    <lineage>
        <taxon>Eukaryota</taxon>
        <taxon>Metazoa</taxon>
        <taxon>Ecdysozoa</taxon>
        <taxon>Arthropoda</taxon>
        <taxon>Hexapoda</taxon>
        <taxon>Insecta</taxon>
        <taxon>Pterygota</taxon>
        <taxon>Neoptera</taxon>
        <taxon>Endopterygota</taxon>
        <taxon>Coleoptera</taxon>
        <taxon>Polyphaga</taxon>
        <taxon>Elateriformia</taxon>
        <taxon>Elateroidea</taxon>
        <taxon>Elateridae</taxon>
        <taxon>Agrypninae</taxon>
        <taxon>Pyrophorini</taxon>
        <taxon>Ignelater</taxon>
    </lineage>
</organism>
<proteinExistence type="predicted"/>
<keyword evidence="4" id="KW-1185">Reference proteome</keyword>
<dbReference type="SUPFAM" id="SSF46689">
    <property type="entry name" value="Homeodomain-like"/>
    <property type="match status" value="1"/>
</dbReference>